<name>A0A2T3N095_9GAMM</name>
<accession>A0A2T3N095</accession>
<dbReference type="AlphaFoldDB" id="A0A2T3N095"/>
<sequence>MWYLKCKAILSSTSLKCLTVNIERIERLQNLVRDAILQGNVKKAQRLIEKLERAQMEFEKKYKF</sequence>
<dbReference type="Proteomes" id="UP000240904">
    <property type="component" value="Unassembled WGS sequence"/>
</dbReference>
<feature type="coiled-coil region" evidence="1">
    <location>
        <begin position="34"/>
        <end position="61"/>
    </location>
</feature>
<reference evidence="2 3" key="1">
    <citation type="submission" date="2018-03" db="EMBL/GenBank/DDBJ databases">
        <title>Whole genome sequencing of Histamine producing bacteria.</title>
        <authorList>
            <person name="Butler K."/>
        </authorList>
    </citation>
    <scope>NUCLEOTIDE SEQUENCE [LARGE SCALE GENOMIC DNA]</scope>
    <source>
        <strain evidence="2 3">DSM 16190</strain>
    </source>
</reference>
<gene>
    <name evidence="2" type="ORF">C9I89_08030</name>
</gene>
<comment type="caution">
    <text evidence="2">The sequence shown here is derived from an EMBL/GenBank/DDBJ whole genome shotgun (WGS) entry which is preliminary data.</text>
</comment>
<evidence type="ECO:0000313" key="3">
    <source>
        <dbReference type="Proteomes" id="UP000240904"/>
    </source>
</evidence>
<organism evidence="2 3">
    <name type="scientific">Photobacterium lipolyticum</name>
    <dbReference type="NCBI Taxonomy" id="266810"/>
    <lineage>
        <taxon>Bacteria</taxon>
        <taxon>Pseudomonadati</taxon>
        <taxon>Pseudomonadota</taxon>
        <taxon>Gammaproteobacteria</taxon>
        <taxon>Vibrionales</taxon>
        <taxon>Vibrionaceae</taxon>
        <taxon>Photobacterium</taxon>
    </lineage>
</organism>
<evidence type="ECO:0000313" key="2">
    <source>
        <dbReference type="EMBL" id="PSW05684.1"/>
    </source>
</evidence>
<evidence type="ECO:0000256" key="1">
    <source>
        <dbReference type="SAM" id="Coils"/>
    </source>
</evidence>
<dbReference type="EMBL" id="PYMC01000004">
    <property type="protein sequence ID" value="PSW05684.1"/>
    <property type="molecule type" value="Genomic_DNA"/>
</dbReference>
<keyword evidence="1" id="KW-0175">Coiled coil</keyword>
<protein>
    <submittedName>
        <fullName evidence="2">Uncharacterized protein</fullName>
    </submittedName>
</protein>
<proteinExistence type="predicted"/>
<keyword evidence="3" id="KW-1185">Reference proteome</keyword>